<accession>A0ABS2TVW9</accession>
<evidence type="ECO:0000313" key="4">
    <source>
        <dbReference type="EMBL" id="MBM9506932.1"/>
    </source>
</evidence>
<feature type="compositionally biased region" description="Low complexity" evidence="1">
    <location>
        <begin position="23"/>
        <end position="48"/>
    </location>
</feature>
<dbReference type="InterPro" id="IPR011330">
    <property type="entry name" value="Glyco_hydro/deAcase_b/a-brl"/>
</dbReference>
<reference evidence="4 5" key="1">
    <citation type="submission" date="2021-01" db="EMBL/GenBank/DDBJ databases">
        <title>Streptomyces acididurans sp. nov., isolated from a peat swamp forest soil.</title>
        <authorList>
            <person name="Chantavorakit T."/>
            <person name="Duangmal K."/>
        </authorList>
    </citation>
    <scope>NUCLEOTIDE SEQUENCE [LARGE SCALE GENOMIC DNA]</scope>
    <source>
        <strain evidence="4 5">KK5PA1</strain>
    </source>
</reference>
<organism evidence="4 5">
    <name type="scientific">Actinacidiphila acididurans</name>
    <dbReference type="NCBI Taxonomy" id="2784346"/>
    <lineage>
        <taxon>Bacteria</taxon>
        <taxon>Bacillati</taxon>
        <taxon>Actinomycetota</taxon>
        <taxon>Actinomycetes</taxon>
        <taxon>Kitasatosporales</taxon>
        <taxon>Streptomycetaceae</taxon>
        <taxon>Actinacidiphila</taxon>
    </lineage>
</organism>
<proteinExistence type="predicted"/>
<feature type="chain" id="PRO_5045677356" evidence="2">
    <location>
        <begin position="28"/>
        <end position="311"/>
    </location>
</feature>
<dbReference type="InterPro" id="IPR006311">
    <property type="entry name" value="TAT_signal"/>
</dbReference>
<feature type="region of interest" description="Disordered" evidence="1">
    <location>
        <begin position="292"/>
        <end position="311"/>
    </location>
</feature>
<evidence type="ECO:0000256" key="1">
    <source>
        <dbReference type="SAM" id="MobiDB-lite"/>
    </source>
</evidence>
<dbReference type="PROSITE" id="PS51677">
    <property type="entry name" value="NODB"/>
    <property type="match status" value="1"/>
</dbReference>
<dbReference type="PROSITE" id="PS51257">
    <property type="entry name" value="PROKAR_LIPOPROTEIN"/>
    <property type="match status" value="1"/>
</dbReference>
<sequence>MTPSRRALLAALGGGLLAGCAPPAAHPARSTPTPAPTAANGAPEAAGGTRPGPGAPTVSRAEIVARYGHRRPHAWGFDAPGVVRTVPAPEGERILALTFDACGGRGGSGYDRALIALLRRHEVPATLFLNSRWIDANPAAFRALAREPLFEIANHGTRHRPLSVAGRSAYGIPGTRDAGQVYDEVSGNHLKLTRLLGEPPRFFRSGTAYLDDVAARIVTDLGERPVTFSVNGDAGATFTPAQVRASVEAAPPGSVVIGHMNHPEGGTAKGFAAALPRLLAGGHRFVRLGEIPHRARPRRPVRAAPGSTSSR</sequence>
<feature type="region of interest" description="Disordered" evidence="1">
    <location>
        <begin position="23"/>
        <end position="57"/>
    </location>
</feature>
<dbReference type="CDD" id="cd10955">
    <property type="entry name" value="CE4_BH0857_like"/>
    <property type="match status" value="1"/>
</dbReference>
<feature type="signal peptide" evidence="2">
    <location>
        <begin position="1"/>
        <end position="27"/>
    </location>
</feature>
<gene>
    <name evidence="4" type="ORF">ITX44_20850</name>
</gene>
<dbReference type="SUPFAM" id="SSF88713">
    <property type="entry name" value="Glycoside hydrolase/deacetylase"/>
    <property type="match status" value="1"/>
</dbReference>
<keyword evidence="2" id="KW-0732">Signal</keyword>
<dbReference type="PANTHER" id="PTHR10587">
    <property type="entry name" value="GLYCOSYL TRANSFERASE-RELATED"/>
    <property type="match status" value="1"/>
</dbReference>
<feature type="domain" description="NodB homology" evidence="3">
    <location>
        <begin position="93"/>
        <end position="311"/>
    </location>
</feature>
<dbReference type="RefSeq" id="WP_205358809.1">
    <property type="nucleotide sequence ID" value="NZ_JADKYB010000011.1"/>
</dbReference>
<protein>
    <submittedName>
        <fullName evidence="4">Polysaccharide deacetylase family protein</fullName>
    </submittedName>
</protein>
<dbReference type="InterPro" id="IPR050248">
    <property type="entry name" value="Polysacc_deacetylase_ArnD"/>
</dbReference>
<evidence type="ECO:0000313" key="5">
    <source>
        <dbReference type="Proteomes" id="UP000749040"/>
    </source>
</evidence>
<dbReference type="Gene3D" id="3.20.20.370">
    <property type="entry name" value="Glycoside hydrolase/deacetylase"/>
    <property type="match status" value="1"/>
</dbReference>
<dbReference type="InterPro" id="IPR002509">
    <property type="entry name" value="NODB_dom"/>
</dbReference>
<evidence type="ECO:0000259" key="3">
    <source>
        <dbReference type="PROSITE" id="PS51677"/>
    </source>
</evidence>
<dbReference type="Pfam" id="PF01522">
    <property type="entry name" value="Polysacc_deac_1"/>
    <property type="match status" value="1"/>
</dbReference>
<name>A0ABS2TVW9_9ACTN</name>
<keyword evidence="5" id="KW-1185">Reference proteome</keyword>
<dbReference type="EMBL" id="JADKYB010000011">
    <property type="protein sequence ID" value="MBM9506932.1"/>
    <property type="molecule type" value="Genomic_DNA"/>
</dbReference>
<dbReference type="PROSITE" id="PS51318">
    <property type="entry name" value="TAT"/>
    <property type="match status" value="1"/>
</dbReference>
<dbReference type="Proteomes" id="UP000749040">
    <property type="component" value="Unassembled WGS sequence"/>
</dbReference>
<evidence type="ECO:0000256" key="2">
    <source>
        <dbReference type="SAM" id="SignalP"/>
    </source>
</evidence>
<comment type="caution">
    <text evidence="4">The sequence shown here is derived from an EMBL/GenBank/DDBJ whole genome shotgun (WGS) entry which is preliminary data.</text>
</comment>
<dbReference type="PANTHER" id="PTHR10587:SF134">
    <property type="entry name" value="SECRETED PROTEIN"/>
    <property type="match status" value="1"/>
</dbReference>